<evidence type="ECO:0000259" key="5">
    <source>
        <dbReference type="PROSITE" id="PS50837"/>
    </source>
</evidence>
<protein>
    <submittedName>
        <fullName evidence="6">WD40-repeat-containing domain protein</fullName>
    </submittedName>
</protein>
<dbReference type="PROSITE" id="PS50837">
    <property type="entry name" value="NACHT"/>
    <property type="match status" value="1"/>
</dbReference>
<dbReference type="PANTHER" id="PTHR19848">
    <property type="entry name" value="WD40 REPEAT PROTEIN"/>
    <property type="match status" value="1"/>
</dbReference>
<dbReference type="InterPro" id="IPR019775">
    <property type="entry name" value="WD40_repeat_CS"/>
</dbReference>
<feature type="repeat" description="WD" evidence="3">
    <location>
        <begin position="1015"/>
        <end position="1056"/>
    </location>
</feature>
<evidence type="ECO:0000256" key="1">
    <source>
        <dbReference type="ARBA" id="ARBA00022574"/>
    </source>
</evidence>
<keyword evidence="7" id="KW-1185">Reference proteome</keyword>
<dbReference type="Pfam" id="PF00400">
    <property type="entry name" value="WD40"/>
    <property type="match status" value="7"/>
</dbReference>
<feature type="compositionally biased region" description="Polar residues" evidence="4">
    <location>
        <begin position="23"/>
        <end position="66"/>
    </location>
</feature>
<dbReference type="InterPro" id="IPR027417">
    <property type="entry name" value="P-loop_NTPase"/>
</dbReference>
<sequence length="1564" mass="173629">MAPIREFVSGLRPSRRKKRGDAGSSTPASSSLDVSNTPADTVSTVQTPPNPQIGQTGQSVNTINPDTDSDNFGIREKLWNKAYDWTKEQDGELVAAYEKVLSRELAAISSDSQDNAISSTDLRQRQAQMEGLVQVGMERLGVGKVRAERPLQGLLGLSNIIGTALQPVPQAAIAWVGVSFALQSLVNVTTEARANHEGISYVVMRMDWYSELSQLLLKENAVDGGKSSNLRSQLETRIIDLYSLLLSYLMKSVCSCYQSRVFRYFQNTIKLNDWEGSLKEIQDAEQSLQHDTTQYSTQQMRSNLEALVVIARDRHTELLLGIGKAIQGYAARQAKEKMNEKDKKALKHLCLTDPGDDMERIQQTKDKLLEGSCNWVLDRPDFVNWLERDGGGVYWIKGEPGKGKTMLMIGIIKDMLQMSPEDARISFFFCQNADPNLNNATAVLRGLIYQLASQDESLMAYIREPYDNRGQALFEDTNAFFAMKKILSQIFEHPDMPKMFIIVDALDECLGDLDPLLEFLTGHVSSSKLHCLVSSRPRSEIRNALLEAEECNALDLDESAAEDVKAIVESYIDRQARALAKDKRYSPQLHEQVRSYLQSHSGNTFLWAALVCKQLRKTPVFNVLSILRSFPSGLPALYGRMMEEVYRTDEESPGTLGYCRQILAAITLAYRPLTLDELCLVADLPQQLTEDSANVEAIIDKCGNFLTVRKETVYVVHHSAKEYLSIHTNEVIFPNGRSAVHCGIVSRALKMMSDTLRRDVWNLRDPASSIENIKAPDPNPLDSIGYMCVYWVEHLCQLDAHLQRQLGLCSDGAIEIYIREHLLHWMEALSLLRSLRAGEELLRKLVNIMEVGSLIPSVHDNELLLALQDATHFVDYHRHMIEETPLQVYTSAVIFSPTASRVRLLFESQISPWIQGRPLMEADWRLHLHAINLRNDSGQCVAMFPDGEFLATGRQDGAIEVWDLKKRTVEHIFSGHEDFVVSVAISPDGKTMASGSADNTVILWSWLTRSSITTLTGHKKVVTSVSFSSNGKLLASGSVDTCILIWEVHTGTLRHILATHTSPVYSVAFLGNTQVVSGGSDDTILIWDAITGVNQSSIPHELEEVRSLVHIPDDGSLAICGFTGTHILSLTNERVIQRLGEETSGGVMAALAISPNGSLLAAGPYAGVVQIWDLKTGIAKEELQMDRDITDMAISNDGQTIAIVSSQTVYVWDTATKVSLRTVEGHRSSITYVCLSPCGQWVATGARDGVVVLWARKTGLIVRKLEGHSEAIHCLDFSYDGLRLTSGSSDSNACIWQVQTGALLHTLAGPYKIVRDAKFSADGNKVVLFYEVGKIRIWDAHTGNSIKSIGTTGYQLTSICLSPNGQLLACGDLFGKVAIWNLRTNEVQTVSEESWDIVSNVNFSTDGKHLASMIDYECVAIFDVETWTLQQTLKTGLVRRLRFSEDNSRLLSNRGAIALDWSLPQGSAVDPTWVGYGLDPRNEWVTWNGKRLLRLPVECDGHSCAVVDHTIALVYDDNRIVMLEFEDGADPFALEPEPEPGRLREALLPDGSLQPQKIYHATGV</sequence>
<dbReference type="InterPro" id="IPR036322">
    <property type="entry name" value="WD40_repeat_dom_sf"/>
</dbReference>
<evidence type="ECO:0000256" key="2">
    <source>
        <dbReference type="ARBA" id="ARBA00022737"/>
    </source>
</evidence>
<dbReference type="InterPro" id="IPR001680">
    <property type="entry name" value="WD40_rpt"/>
</dbReference>
<feature type="repeat" description="WD" evidence="3">
    <location>
        <begin position="1057"/>
        <end position="1097"/>
    </location>
</feature>
<dbReference type="CDD" id="cd00200">
    <property type="entry name" value="WD40"/>
    <property type="match status" value="1"/>
</dbReference>
<feature type="repeat" description="WD" evidence="3">
    <location>
        <begin position="1265"/>
        <end position="1306"/>
    </location>
</feature>
<dbReference type="InterPro" id="IPR056884">
    <property type="entry name" value="NPHP3-like_N"/>
</dbReference>
<name>A0ABR4J3P2_9EURO</name>
<dbReference type="Pfam" id="PF24883">
    <property type="entry name" value="NPHP3_N"/>
    <property type="match status" value="1"/>
</dbReference>
<evidence type="ECO:0000313" key="6">
    <source>
        <dbReference type="EMBL" id="KAL2834663.1"/>
    </source>
</evidence>
<feature type="repeat" description="WD" evidence="3">
    <location>
        <begin position="973"/>
        <end position="1014"/>
    </location>
</feature>
<dbReference type="EMBL" id="JBFXLU010000218">
    <property type="protein sequence ID" value="KAL2834663.1"/>
    <property type="molecule type" value="Genomic_DNA"/>
</dbReference>
<feature type="repeat" description="WD" evidence="3">
    <location>
        <begin position="931"/>
        <end position="972"/>
    </location>
</feature>
<evidence type="ECO:0000313" key="7">
    <source>
        <dbReference type="Proteomes" id="UP001610446"/>
    </source>
</evidence>
<reference evidence="6 7" key="1">
    <citation type="submission" date="2024-07" db="EMBL/GenBank/DDBJ databases">
        <title>Section-level genome sequencing and comparative genomics of Aspergillus sections Usti and Cavernicolus.</title>
        <authorList>
            <consortium name="Lawrence Berkeley National Laboratory"/>
            <person name="Nybo J.L."/>
            <person name="Vesth T.C."/>
            <person name="Theobald S."/>
            <person name="Frisvad J.C."/>
            <person name="Larsen T.O."/>
            <person name="Kjaerboelling I."/>
            <person name="Rothschild-Mancinelli K."/>
            <person name="Lyhne E.K."/>
            <person name="Kogle M.E."/>
            <person name="Barry K."/>
            <person name="Clum A."/>
            <person name="Na H."/>
            <person name="Ledsgaard L."/>
            <person name="Lin J."/>
            <person name="Lipzen A."/>
            <person name="Kuo A."/>
            <person name="Riley R."/>
            <person name="Mondo S."/>
            <person name="Labutti K."/>
            <person name="Haridas S."/>
            <person name="Pangalinan J."/>
            <person name="Salamov A.A."/>
            <person name="Simmons B.A."/>
            <person name="Magnuson J.K."/>
            <person name="Chen J."/>
            <person name="Drula E."/>
            <person name="Henrissat B."/>
            <person name="Wiebenga A."/>
            <person name="Lubbers R.J."/>
            <person name="Gomes A.C."/>
            <person name="Makela M.R."/>
            <person name="Stajich J."/>
            <person name="Grigoriev I.V."/>
            <person name="Mortensen U.H."/>
            <person name="De Vries R.P."/>
            <person name="Baker S.E."/>
            <person name="Andersen M.R."/>
        </authorList>
    </citation>
    <scope>NUCLEOTIDE SEQUENCE [LARGE SCALE GENOMIC DNA]</scope>
    <source>
        <strain evidence="6 7">CBS 123904</strain>
    </source>
</reference>
<evidence type="ECO:0000256" key="3">
    <source>
        <dbReference type="PROSITE-ProRule" id="PRU00221"/>
    </source>
</evidence>
<dbReference type="PANTHER" id="PTHR19848:SF8">
    <property type="entry name" value="F-BOX AND WD REPEAT DOMAIN CONTAINING 7"/>
    <property type="match status" value="1"/>
</dbReference>
<dbReference type="SMART" id="SM00320">
    <property type="entry name" value="WD40"/>
    <property type="match status" value="10"/>
</dbReference>
<dbReference type="InterPro" id="IPR020472">
    <property type="entry name" value="WD40_PAC1"/>
</dbReference>
<evidence type="ECO:0000256" key="4">
    <source>
        <dbReference type="SAM" id="MobiDB-lite"/>
    </source>
</evidence>
<dbReference type="PRINTS" id="PR00320">
    <property type="entry name" value="GPROTEINBRPT"/>
</dbReference>
<comment type="caution">
    <text evidence="6">The sequence shown here is derived from an EMBL/GenBank/DDBJ whole genome shotgun (WGS) entry which is preliminary data.</text>
</comment>
<dbReference type="PROSITE" id="PS50294">
    <property type="entry name" value="WD_REPEATS_REGION"/>
    <property type="match status" value="6"/>
</dbReference>
<dbReference type="PROSITE" id="PS00678">
    <property type="entry name" value="WD_REPEATS_1"/>
    <property type="match status" value="2"/>
</dbReference>
<dbReference type="InterPro" id="IPR015943">
    <property type="entry name" value="WD40/YVTN_repeat-like_dom_sf"/>
</dbReference>
<dbReference type="InterPro" id="IPR007111">
    <property type="entry name" value="NACHT_NTPase"/>
</dbReference>
<dbReference type="SUPFAM" id="SSF50978">
    <property type="entry name" value="WD40 repeat-like"/>
    <property type="match status" value="2"/>
</dbReference>
<dbReference type="Proteomes" id="UP001610446">
    <property type="component" value="Unassembled WGS sequence"/>
</dbReference>
<feature type="domain" description="NACHT" evidence="5">
    <location>
        <begin position="392"/>
        <end position="537"/>
    </location>
</feature>
<organism evidence="6 7">
    <name type="scientific">Aspergillus pseudoustus</name>
    <dbReference type="NCBI Taxonomy" id="1810923"/>
    <lineage>
        <taxon>Eukaryota</taxon>
        <taxon>Fungi</taxon>
        <taxon>Dikarya</taxon>
        <taxon>Ascomycota</taxon>
        <taxon>Pezizomycotina</taxon>
        <taxon>Eurotiomycetes</taxon>
        <taxon>Eurotiomycetidae</taxon>
        <taxon>Eurotiales</taxon>
        <taxon>Aspergillaceae</taxon>
        <taxon>Aspergillus</taxon>
        <taxon>Aspergillus subgen. Nidulantes</taxon>
    </lineage>
</organism>
<feature type="region of interest" description="Disordered" evidence="4">
    <location>
        <begin position="1"/>
        <end position="70"/>
    </location>
</feature>
<dbReference type="Pfam" id="PF17100">
    <property type="entry name" value="NACHT_N"/>
    <property type="match status" value="1"/>
</dbReference>
<dbReference type="PROSITE" id="PS50082">
    <property type="entry name" value="WD_REPEATS_2"/>
    <property type="match status" value="7"/>
</dbReference>
<keyword evidence="1 3" id="KW-0853">WD repeat</keyword>
<dbReference type="Gene3D" id="2.130.10.10">
    <property type="entry name" value="YVTN repeat-like/Quinoprotein amine dehydrogenase"/>
    <property type="match status" value="3"/>
</dbReference>
<dbReference type="SUPFAM" id="SSF52540">
    <property type="entry name" value="P-loop containing nucleoside triphosphate hydrolases"/>
    <property type="match status" value="1"/>
</dbReference>
<dbReference type="Gene3D" id="3.40.50.300">
    <property type="entry name" value="P-loop containing nucleotide triphosphate hydrolases"/>
    <property type="match status" value="1"/>
</dbReference>
<feature type="repeat" description="WD" evidence="3">
    <location>
        <begin position="1223"/>
        <end position="1264"/>
    </location>
</feature>
<accession>A0ABR4J3P2</accession>
<keyword evidence="2" id="KW-0677">Repeat</keyword>
<dbReference type="InterPro" id="IPR031359">
    <property type="entry name" value="NACHT_N"/>
</dbReference>
<proteinExistence type="predicted"/>
<gene>
    <name evidence="6" type="ORF">BJY01DRAFT_252987</name>
</gene>
<feature type="repeat" description="WD" evidence="3">
    <location>
        <begin position="1148"/>
        <end position="1182"/>
    </location>
</feature>